<dbReference type="AlphaFoldDB" id="A0A3D1JHU3"/>
<feature type="transmembrane region" description="Helical" evidence="6">
    <location>
        <begin position="116"/>
        <end position="133"/>
    </location>
</feature>
<evidence type="ECO:0000256" key="6">
    <source>
        <dbReference type="SAM" id="Phobius"/>
    </source>
</evidence>
<reference evidence="8 9" key="1">
    <citation type="journal article" date="2018" name="Nat. Biotechnol.">
        <title>A standardized bacterial taxonomy based on genome phylogeny substantially revises the tree of life.</title>
        <authorList>
            <person name="Parks D.H."/>
            <person name="Chuvochina M."/>
            <person name="Waite D.W."/>
            <person name="Rinke C."/>
            <person name="Skarshewski A."/>
            <person name="Chaumeil P.A."/>
            <person name="Hugenholtz P."/>
        </authorList>
    </citation>
    <scope>NUCLEOTIDE SEQUENCE [LARGE SCALE GENOMIC DNA]</scope>
    <source>
        <strain evidence="8">UBA8781</strain>
    </source>
</reference>
<dbReference type="PANTHER" id="PTHR35007">
    <property type="entry name" value="INTEGRAL MEMBRANE PROTEIN-RELATED"/>
    <property type="match status" value="1"/>
</dbReference>
<gene>
    <name evidence="8" type="ORF">DEQ80_09855</name>
</gene>
<evidence type="ECO:0000313" key="9">
    <source>
        <dbReference type="Proteomes" id="UP000264141"/>
    </source>
</evidence>
<dbReference type="STRING" id="229919.GCA_001050195_01835"/>
<dbReference type="InterPro" id="IPR042094">
    <property type="entry name" value="T2SS_GspF_sf"/>
</dbReference>
<name>A0A3D1JHU3_9CHLR</name>
<organism evidence="8 9">
    <name type="scientific">Anaerolinea thermolimosa</name>
    <dbReference type="NCBI Taxonomy" id="229919"/>
    <lineage>
        <taxon>Bacteria</taxon>
        <taxon>Bacillati</taxon>
        <taxon>Chloroflexota</taxon>
        <taxon>Anaerolineae</taxon>
        <taxon>Anaerolineales</taxon>
        <taxon>Anaerolineaceae</taxon>
        <taxon>Anaerolinea</taxon>
    </lineage>
</organism>
<evidence type="ECO:0000256" key="3">
    <source>
        <dbReference type="ARBA" id="ARBA00022692"/>
    </source>
</evidence>
<dbReference type="EMBL" id="DPBP01000037">
    <property type="protein sequence ID" value="HCE18150.1"/>
    <property type="molecule type" value="Genomic_DNA"/>
</dbReference>
<proteinExistence type="predicted"/>
<dbReference type="PANTHER" id="PTHR35007:SF1">
    <property type="entry name" value="PILUS ASSEMBLY PROTEIN"/>
    <property type="match status" value="1"/>
</dbReference>
<feature type="transmembrane region" description="Helical" evidence="6">
    <location>
        <begin position="6"/>
        <end position="28"/>
    </location>
</feature>
<evidence type="ECO:0000256" key="5">
    <source>
        <dbReference type="ARBA" id="ARBA00023136"/>
    </source>
</evidence>
<dbReference type="GO" id="GO:0005886">
    <property type="term" value="C:plasma membrane"/>
    <property type="evidence" value="ECO:0007669"/>
    <property type="project" value="UniProtKB-SubCell"/>
</dbReference>
<feature type="domain" description="Type II secretion system protein GspF" evidence="7">
    <location>
        <begin position="152"/>
        <end position="277"/>
    </location>
</feature>
<protein>
    <submittedName>
        <fullName evidence="8">Secretion system protein F</fullName>
    </submittedName>
</protein>
<sequence>MVLDMTLILIIGGALAVVLLIVGIIVSVTSERSLVEERLGRYVESPRPSQKERQVQAPVTEWLNKQVASSSLGENISRELARADIKLKAGEYIVLMVLSGFMVGFLIYFIADRSLLASMAGFAVGLFLPRFYVRSQQNRRLIRFNEQLSDMLNLMVNGLRAGYSTMQAMEAVSKELPPPICDEFRRVVQEMQLGVPMQTALENLLRRIPSDDLDLVITAINVQREVGGNLAEILDTISFTIRERVRIKGEIRVLTTQVMYSGRFLAMMPIFVMGILYLLNRSYMMEFFKPENNANLPCGYIALVCAAILIISGYVVMNKIGDIEV</sequence>
<evidence type="ECO:0000256" key="4">
    <source>
        <dbReference type="ARBA" id="ARBA00022989"/>
    </source>
</evidence>
<evidence type="ECO:0000256" key="2">
    <source>
        <dbReference type="ARBA" id="ARBA00022475"/>
    </source>
</evidence>
<keyword evidence="5 6" id="KW-0472">Membrane</keyword>
<feature type="transmembrane region" description="Helical" evidence="6">
    <location>
        <begin position="299"/>
        <end position="317"/>
    </location>
</feature>
<accession>A0A3D1JHU3</accession>
<dbReference type="InterPro" id="IPR018076">
    <property type="entry name" value="T2SS_GspF_dom"/>
</dbReference>
<evidence type="ECO:0000259" key="7">
    <source>
        <dbReference type="Pfam" id="PF00482"/>
    </source>
</evidence>
<feature type="transmembrane region" description="Helical" evidence="6">
    <location>
        <begin position="260"/>
        <end position="279"/>
    </location>
</feature>
<keyword evidence="3 6" id="KW-0812">Transmembrane</keyword>
<comment type="subcellular location">
    <subcellularLocation>
        <location evidence="1">Cell membrane</location>
        <topology evidence="1">Multi-pass membrane protein</topology>
    </subcellularLocation>
</comment>
<keyword evidence="2" id="KW-1003">Cell membrane</keyword>
<comment type="caution">
    <text evidence="8">The sequence shown here is derived from an EMBL/GenBank/DDBJ whole genome shotgun (WGS) entry which is preliminary data.</text>
</comment>
<dbReference type="Pfam" id="PF00482">
    <property type="entry name" value="T2SSF"/>
    <property type="match status" value="1"/>
</dbReference>
<dbReference type="Gene3D" id="1.20.81.30">
    <property type="entry name" value="Type II secretion system (T2SS), domain F"/>
    <property type="match status" value="1"/>
</dbReference>
<evidence type="ECO:0000313" key="8">
    <source>
        <dbReference type="EMBL" id="HCE18150.1"/>
    </source>
</evidence>
<evidence type="ECO:0000256" key="1">
    <source>
        <dbReference type="ARBA" id="ARBA00004651"/>
    </source>
</evidence>
<feature type="transmembrane region" description="Helical" evidence="6">
    <location>
        <begin position="92"/>
        <end position="110"/>
    </location>
</feature>
<keyword evidence="4 6" id="KW-1133">Transmembrane helix</keyword>
<dbReference type="Proteomes" id="UP000264141">
    <property type="component" value="Unassembled WGS sequence"/>
</dbReference>